<keyword evidence="4" id="KW-1185">Reference proteome</keyword>
<reference evidence="3" key="1">
    <citation type="submission" date="2022-05" db="EMBL/GenBank/DDBJ databases">
        <authorList>
            <person name="Sun H.-N."/>
        </authorList>
    </citation>
    <scope>NUCLEOTIDE SEQUENCE</scope>
    <source>
        <strain evidence="3">HB14</strain>
    </source>
</reference>
<dbReference type="PANTHER" id="PTHR37938">
    <property type="entry name" value="BLL0215 PROTEIN"/>
    <property type="match status" value="1"/>
</dbReference>
<dbReference type="Pfam" id="PF03703">
    <property type="entry name" value="bPH_2"/>
    <property type="match status" value="1"/>
</dbReference>
<name>A0A9X2I4K6_9GAMM</name>
<dbReference type="RefSeq" id="WP_253968210.1">
    <property type="nucleotide sequence ID" value="NZ_JAMFTH010000003.1"/>
</dbReference>
<dbReference type="PANTHER" id="PTHR37938:SF1">
    <property type="entry name" value="BLL0215 PROTEIN"/>
    <property type="match status" value="1"/>
</dbReference>
<keyword evidence="1" id="KW-0812">Transmembrane</keyword>
<keyword evidence="1" id="KW-1133">Transmembrane helix</keyword>
<dbReference type="Proteomes" id="UP001139319">
    <property type="component" value="Unassembled WGS sequence"/>
</dbReference>
<accession>A0A9X2I4K6</accession>
<protein>
    <submittedName>
        <fullName evidence="3">PH domain-containing protein</fullName>
    </submittedName>
</protein>
<dbReference type="InterPro" id="IPR005182">
    <property type="entry name" value="YdbS-like_PH"/>
</dbReference>
<proteinExistence type="predicted"/>
<organism evidence="3 4">
    <name type="scientific">Gilvimarinus xylanilyticus</name>
    <dbReference type="NCBI Taxonomy" id="2944139"/>
    <lineage>
        <taxon>Bacteria</taxon>
        <taxon>Pseudomonadati</taxon>
        <taxon>Pseudomonadota</taxon>
        <taxon>Gammaproteobacteria</taxon>
        <taxon>Cellvibrionales</taxon>
        <taxon>Cellvibrionaceae</taxon>
        <taxon>Gilvimarinus</taxon>
    </lineage>
</organism>
<evidence type="ECO:0000256" key="1">
    <source>
        <dbReference type="SAM" id="Phobius"/>
    </source>
</evidence>
<sequence>MKELYSAHPVMKDNPFGFLLAIILIPAFGLGIIILLIWHLNNKSSKLMITDSDVLFEKGLLSKERSELNIKSIRTVRVRQSFMNRIFGTGTVELYTAGDNPEIVAKGLPDPNTVRDIIKAND</sequence>
<comment type="caution">
    <text evidence="3">The sequence shown here is derived from an EMBL/GenBank/DDBJ whole genome shotgun (WGS) entry which is preliminary data.</text>
</comment>
<reference evidence="3" key="2">
    <citation type="submission" date="2023-01" db="EMBL/GenBank/DDBJ databases">
        <title>Gilvimarinus xylanilyticus HB14 isolated from Caulerpa lentillifera aquaculture base in Hainan, China.</title>
        <authorList>
            <person name="Zhang Y.-J."/>
        </authorList>
    </citation>
    <scope>NUCLEOTIDE SEQUENCE</scope>
    <source>
        <strain evidence="3">HB14</strain>
    </source>
</reference>
<evidence type="ECO:0000313" key="3">
    <source>
        <dbReference type="EMBL" id="MCP8899916.1"/>
    </source>
</evidence>
<evidence type="ECO:0000259" key="2">
    <source>
        <dbReference type="Pfam" id="PF03703"/>
    </source>
</evidence>
<feature type="transmembrane region" description="Helical" evidence="1">
    <location>
        <begin position="16"/>
        <end position="38"/>
    </location>
</feature>
<gene>
    <name evidence="3" type="ORF">M6D89_11460</name>
</gene>
<keyword evidence="1" id="KW-0472">Membrane</keyword>
<dbReference type="AlphaFoldDB" id="A0A9X2I4K6"/>
<evidence type="ECO:0000313" key="4">
    <source>
        <dbReference type="Proteomes" id="UP001139319"/>
    </source>
</evidence>
<dbReference type="EMBL" id="JAMFTH010000003">
    <property type="protein sequence ID" value="MCP8899916.1"/>
    <property type="molecule type" value="Genomic_DNA"/>
</dbReference>
<feature type="domain" description="YdbS-like PH" evidence="2">
    <location>
        <begin position="46"/>
        <end position="118"/>
    </location>
</feature>